<accession>A0A5C6Q462</accession>
<evidence type="ECO:0000313" key="3">
    <source>
        <dbReference type="EMBL" id="TWX63664.1"/>
    </source>
</evidence>
<reference evidence="3 5" key="1">
    <citation type="submission" date="2019-07" db="EMBL/GenBank/DDBJ databases">
        <title>Genomes of sea-ice associated Colwellia species.</title>
        <authorList>
            <person name="Bowman J.P."/>
        </authorList>
    </citation>
    <scope>NUCLEOTIDE SEQUENCE [LARGE SCALE GENOMIC DNA]</scope>
    <source>
        <strain evidence="2 4">ACAM 607</strain>
        <strain evidence="3 5">IC036</strain>
    </source>
</reference>
<dbReference type="NCBIfam" id="TIGR03545">
    <property type="entry name" value="TIGR03545 family protein"/>
    <property type="match status" value="1"/>
</dbReference>
<keyword evidence="4" id="KW-1185">Reference proteome</keyword>
<evidence type="ECO:0000313" key="4">
    <source>
        <dbReference type="Proteomes" id="UP000321525"/>
    </source>
</evidence>
<dbReference type="Proteomes" id="UP000321525">
    <property type="component" value="Unassembled WGS sequence"/>
</dbReference>
<dbReference type="OrthoDB" id="5752177at2"/>
<evidence type="ECO:0000313" key="2">
    <source>
        <dbReference type="EMBL" id="TWX60927.1"/>
    </source>
</evidence>
<organism evidence="3 5">
    <name type="scientific">Colwellia hornerae</name>
    <dbReference type="NCBI Taxonomy" id="89402"/>
    <lineage>
        <taxon>Bacteria</taxon>
        <taxon>Pseudomonadati</taxon>
        <taxon>Pseudomonadota</taxon>
        <taxon>Gammaproteobacteria</taxon>
        <taxon>Alteromonadales</taxon>
        <taxon>Colwelliaceae</taxon>
        <taxon>Colwellia</taxon>
    </lineage>
</organism>
<keyword evidence="1" id="KW-0472">Membrane</keyword>
<dbReference type="EMBL" id="VOLR01000008">
    <property type="protein sequence ID" value="TWX60927.1"/>
    <property type="molecule type" value="Genomic_DNA"/>
</dbReference>
<sequence>MSRFIRWKGLVGFFVVMALMITFIYVFADALVKKGIEKSGEWYLGAEVNVNEVEINYLPLTLNIEGFQATDPEKPSHNLVSFSQASAGVDVWQYLFGKLYISELTVAELRIDQPRQSAGEVYALGDGTENGNDGAGDSMLPELDVSLPKAEDLLNNSDLLTVKRGKALAQSYQIEKKKLQAAYETLPTKDALADYKKQVEQLANIKIESLADLEKLNKDFTVLKTQFEADQAIIKQAKQQVSASKTLLTEQTKALKDAPNADWKNIESKYQLDSVDGADFAHLLFGEQAREYFGYADTVYQNIAPLIKSSKVDKAAPVASDQGRYVQFNDEIPLPDVLIEQANFSLILPQGEFAISGKELTHQHWVRGHNSIVNVKSDNVQGSGALALALAFSLDKQSLLTGDGQWQLADVDLKDVSLQKSSAFTLQLNSGSLSGNGTFSFIDDQVNSENKFNLANTQYSGAGTSQLSTLFIDTVRSLKSLALTIAAKGKITDPTLSISSPLDNQLKDAMVQQVSTKLTSFKTDIKAGLNTKLTNALGVSNKEAESLMDVEALIGDTDKALDKLINSDIVTAKKKEFEDKQKDKLKDKAKEKLGKLFG</sequence>
<dbReference type="Proteomes" id="UP000321917">
    <property type="component" value="Unassembled WGS sequence"/>
</dbReference>
<feature type="transmembrane region" description="Helical" evidence="1">
    <location>
        <begin position="7"/>
        <end position="28"/>
    </location>
</feature>
<name>A0A5C6Q462_9GAMM</name>
<keyword evidence="1" id="KW-0812">Transmembrane</keyword>
<gene>
    <name evidence="2" type="ORF">ESZ26_07660</name>
    <name evidence="3" type="ORF">ESZ27_16140</name>
</gene>
<proteinExistence type="predicted"/>
<evidence type="ECO:0000313" key="5">
    <source>
        <dbReference type="Proteomes" id="UP000321917"/>
    </source>
</evidence>
<dbReference type="RefSeq" id="WP_146799152.1">
    <property type="nucleotide sequence ID" value="NZ_VOLP01000009.1"/>
</dbReference>
<protein>
    <submittedName>
        <fullName evidence="3">TIGR03545 family protein</fullName>
    </submittedName>
</protein>
<dbReference type="InterPro" id="IPR019934">
    <property type="entry name" value="CHP03545"/>
</dbReference>
<comment type="caution">
    <text evidence="3">The sequence shown here is derived from an EMBL/GenBank/DDBJ whole genome shotgun (WGS) entry which is preliminary data.</text>
</comment>
<dbReference type="AlphaFoldDB" id="A0A5C6Q462"/>
<evidence type="ECO:0000256" key="1">
    <source>
        <dbReference type="SAM" id="Phobius"/>
    </source>
</evidence>
<dbReference type="EMBL" id="VOLQ01000040">
    <property type="protein sequence ID" value="TWX63664.1"/>
    <property type="molecule type" value="Genomic_DNA"/>
</dbReference>
<keyword evidence="1" id="KW-1133">Transmembrane helix</keyword>